<evidence type="ECO:0000313" key="3">
    <source>
        <dbReference type="Proteomes" id="UP000247152"/>
    </source>
</evidence>
<feature type="transmembrane region" description="Helical" evidence="1">
    <location>
        <begin position="36"/>
        <end position="54"/>
    </location>
</feature>
<evidence type="ECO:0000256" key="1">
    <source>
        <dbReference type="SAM" id="Phobius"/>
    </source>
</evidence>
<name>A0A317U7C9_9GAMM</name>
<comment type="caution">
    <text evidence="2">The sequence shown here is derived from an EMBL/GenBank/DDBJ whole genome shotgun (WGS) entry which is preliminary data.</text>
</comment>
<evidence type="ECO:0000313" key="2">
    <source>
        <dbReference type="EMBL" id="PWY56300.1"/>
    </source>
</evidence>
<proteinExistence type="predicted"/>
<dbReference type="AlphaFoldDB" id="A0A317U7C9"/>
<keyword evidence="1" id="KW-0812">Transmembrane</keyword>
<accession>A0A317U7C9</accession>
<keyword evidence="1" id="KW-1133">Transmembrane helix</keyword>
<sequence length="70" mass="8227">MGQADVTKIKEPLRKLEGCKIYPVFERTVNDTTIDLVYNIIFLAIMLVLVVWFLEIRFWSPKKIKEGLNK</sequence>
<organism evidence="2 3">
    <name type="scientific">Legionella qingyii</name>
    <dbReference type="NCBI Taxonomy" id="2184757"/>
    <lineage>
        <taxon>Bacteria</taxon>
        <taxon>Pseudomonadati</taxon>
        <taxon>Pseudomonadota</taxon>
        <taxon>Gammaproteobacteria</taxon>
        <taxon>Legionellales</taxon>
        <taxon>Legionellaceae</taxon>
        <taxon>Legionella</taxon>
    </lineage>
</organism>
<dbReference type="Proteomes" id="UP000247152">
    <property type="component" value="Unassembled WGS sequence"/>
</dbReference>
<keyword evidence="1" id="KW-0472">Membrane</keyword>
<gene>
    <name evidence="2" type="ORF">DGG96_07340</name>
</gene>
<dbReference type="EMBL" id="QHJG01000009">
    <property type="protein sequence ID" value="PWY56300.1"/>
    <property type="molecule type" value="Genomic_DNA"/>
</dbReference>
<reference evidence="2 3" key="1">
    <citation type="submission" date="2018-05" db="EMBL/GenBank/DDBJ databases">
        <title>Legionella qingyii sp.nov., whole genome shotgun sequence.</title>
        <authorList>
            <person name="Wu H."/>
            <person name="Zhu Q."/>
            <person name="Hu C."/>
        </authorList>
    </citation>
    <scope>NUCLEOTIDE SEQUENCE [LARGE SCALE GENOMIC DNA]</scope>
    <source>
        <strain evidence="2 3">HEB18</strain>
    </source>
</reference>
<protein>
    <submittedName>
        <fullName evidence="2">Uncharacterized protein</fullName>
    </submittedName>
</protein>